<dbReference type="InterPro" id="IPR011110">
    <property type="entry name" value="Reg_prop"/>
</dbReference>
<accession>A0A2P8F961</accession>
<keyword evidence="4" id="KW-0808">Transferase</keyword>
<dbReference type="InterPro" id="IPR015943">
    <property type="entry name" value="WD40/YVTN_repeat-like_dom_sf"/>
</dbReference>
<keyword evidence="4" id="KW-0418">Kinase</keyword>
<reference evidence="4 5" key="1">
    <citation type="submission" date="2018-03" db="EMBL/GenBank/DDBJ databases">
        <title>Genomic Encyclopedia of Archaeal and Bacterial Type Strains, Phase II (KMG-II): from individual species to whole genera.</title>
        <authorList>
            <person name="Goeker M."/>
        </authorList>
    </citation>
    <scope>NUCLEOTIDE SEQUENCE [LARGE SCALE GENOMIC DNA]</scope>
    <source>
        <strain evidence="4 5">DSM 29057</strain>
    </source>
</reference>
<dbReference type="AlphaFoldDB" id="A0A2P8F961"/>
<evidence type="ECO:0000313" key="5">
    <source>
        <dbReference type="Proteomes" id="UP000241964"/>
    </source>
</evidence>
<dbReference type="SUPFAM" id="SSF55874">
    <property type="entry name" value="ATPase domain of HSP90 chaperone/DNA topoisomerase II/histidine kinase"/>
    <property type="match status" value="1"/>
</dbReference>
<evidence type="ECO:0000313" key="4">
    <source>
        <dbReference type="EMBL" id="PSL18235.1"/>
    </source>
</evidence>
<keyword evidence="5" id="KW-1185">Reference proteome</keyword>
<dbReference type="Gene3D" id="2.60.40.10">
    <property type="entry name" value="Immunoglobulins"/>
    <property type="match status" value="1"/>
</dbReference>
<dbReference type="Pfam" id="PF02518">
    <property type="entry name" value="HATPase_c"/>
    <property type="match status" value="1"/>
</dbReference>
<name>A0A2P8F961_9BACT</name>
<keyword evidence="1" id="KW-0597">Phosphoprotein</keyword>
<dbReference type="InterPro" id="IPR036097">
    <property type="entry name" value="HisK_dim/P_sf"/>
</dbReference>
<dbReference type="PROSITE" id="PS50109">
    <property type="entry name" value="HIS_KIN"/>
    <property type="match status" value="1"/>
</dbReference>
<proteinExistence type="predicted"/>
<comment type="caution">
    <text evidence="4">The sequence shown here is derived from an EMBL/GenBank/DDBJ whole genome shotgun (WGS) entry which is preliminary data.</text>
</comment>
<evidence type="ECO:0000256" key="2">
    <source>
        <dbReference type="SAM" id="Phobius"/>
    </source>
</evidence>
<dbReference type="Gene3D" id="2.130.10.10">
    <property type="entry name" value="YVTN repeat-like/Quinoprotein amine dehydrogenase"/>
    <property type="match status" value="2"/>
</dbReference>
<dbReference type="RefSeq" id="WP_106599758.1">
    <property type="nucleotide sequence ID" value="NZ_PYAS01000032.1"/>
</dbReference>
<feature type="transmembrane region" description="Helical" evidence="2">
    <location>
        <begin position="782"/>
        <end position="803"/>
    </location>
</feature>
<dbReference type="InterPro" id="IPR013783">
    <property type="entry name" value="Ig-like_fold"/>
</dbReference>
<dbReference type="EMBL" id="PYAS01000032">
    <property type="protein sequence ID" value="PSL18235.1"/>
    <property type="molecule type" value="Genomic_DNA"/>
</dbReference>
<feature type="domain" description="Histidine kinase" evidence="3">
    <location>
        <begin position="856"/>
        <end position="1073"/>
    </location>
</feature>
<dbReference type="InterPro" id="IPR005467">
    <property type="entry name" value="His_kinase_dom"/>
</dbReference>
<keyword evidence="2" id="KW-0812">Transmembrane</keyword>
<dbReference type="Pfam" id="PF07494">
    <property type="entry name" value="Reg_prop"/>
    <property type="match status" value="1"/>
</dbReference>
<keyword evidence="2" id="KW-0472">Membrane</keyword>
<gene>
    <name evidence="4" type="ORF">CLV60_13215</name>
</gene>
<dbReference type="SMART" id="SM00387">
    <property type="entry name" value="HATPase_c"/>
    <property type="match status" value="1"/>
</dbReference>
<dbReference type="InterPro" id="IPR036890">
    <property type="entry name" value="HATPase_C_sf"/>
</dbReference>
<dbReference type="SUPFAM" id="SSF63829">
    <property type="entry name" value="Calcium-dependent phosphotriesterase"/>
    <property type="match status" value="1"/>
</dbReference>
<dbReference type="PANTHER" id="PTHR43547">
    <property type="entry name" value="TWO-COMPONENT HISTIDINE KINASE"/>
    <property type="match status" value="1"/>
</dbReference>
<dbReference type="Gene3D" id="3.30.565.10">
    <property type="entry name" value="Histidine kinase-like ATPase, C-terminal domain"/>
    <property type="match status" value="1"/>
</dbReference>
<dbReference type="OrthoDB" id="900403at2"/>
<organism evidence="4 5">
    <name type="scientific">Dyadobacter jiangsuensis</name>
    <dbReference type="NCBI Taxonomy" id="1591085"/>
    <lineage>
        <taxon>Bacteria</taxon>
        <taxon>Pseudomonadati</taxon>
        <taxon>Bacteroidota</taxon>
        <taxon>Cytophagia</taxon>
        <taxon>Cytophagales</taxon>
        <taxon>Spirosomataceae</taxon>
        <taxon>Dyadobacter</taxon>
    </lineage>
</organism>
<dbReference type="SUPFAM" id="SSF47384">
    <property type="entry name" value="Homodimeric domain of signal transducing histidine kinase"/>
    <property type="match status" value="1"/>
</dbReference>
<keyword evidence="2" id="KW-1133">Transmembrane helix</keyword>
<evidence type="ECO:0000259" key="3">
    <source>
        <dbReference type="PROSITE" id="PS50109"/>
    </source>
</evidence>
<sequence>MKTTLLLLQLLWLTIQTSTYGQTGYIVRQYTAENGLPQNSVKSISSDAEGFIWLATEDGLVRFDGRNFKVFNSTNLNVINSRLSAIRISERAGNPGSPKSRPERAKVSYASFARFETQQAARIQDGHVKIDSLYYQKRDRKILSADLGVKTLDDITFVVGLPDLVTNAISGNDHHMIMAGAGEGNFFLVDKGRVQYYENWKRQYQCASPGPDLWNYFTIGKRLYYSQQQGTFTQTYGGKSYEFTLNDSVKNALNRSPKRQKLLWNGNSEQAFLLVDKDLYILDQQKNGSLSARLLVRDFDLFALGIDVIYYDSLSEVVFLGSNVNGLYVLKKTQFKVLMTPGQAIDNVFYAQLPYSKDKVLTPTGLVIGANPGGGPTIHEKVPAIERLNPGDKRVMIKSKDGSIWLKNYKRLIQVDSGMTRVKVQWSFEHEIKALSEGPGGEIWVGVINQGLYRLRPGSAEPEPEFFPNDSLQEITCIQVQNSGQLLIGTAEGLFSFALKNAGSRLIKGTAGLYIKSIHPFKQSQAWITAANKGLMYWNGHDQAISFPLDRTNYLSSPHCAVDDGEGYLWVPTNRGLFQISKDDLLHYAQLKMKVSRRNRGGQLRQENPPEIYYGYYTMEQGLATNEFNGSCQPCGLLLDNGYISIPSIKGMVWFQPKNVQRYTPEGRIILDRFEVDGNQIPITNEVVDIPDKADNIGLFFSTAYFGNSDNLKVFYSLVKEGKPILESDWVALQNDDFKVQISEKHSGRYTLTIRKLNGFGPDNYTTTRILLDFPQKWYENLWIISGAVLLIGLIIFGSTAAFDSYKLRSIIAKNVQLEQIVAQRTEKLNRTLHGLELSRREKDKQLHVLSRIVASISHDVQSPLKYMSFALDKIAPLVESGDTDQILRIGSLTSGMSHRMGTMLEQLINFSKVQVYGKQLTPEDIAIRDLVEEKVELFLGTIQRNGSLFFDDLPVEKRVKSDHLLLSIILHNLLDNAAKFTLNGQIRVYMSDIDQNSEELIIANSGANIPNYIVDMVNSPFKERSLDELVDTGKVKGLGLLIVKEVAALAQISINISQTNFTYFRLQLNKSETVTGQ</sequence>
<protein>
    <submittedName>
        <fullName evidence="4">Signal transduction histidine kinase</fullName>
    </submittedName>
</protein>
<dbReference type="InterPro" id="IPR003594">
    <property type="entry name" value="HATPase_dom"/>
</dbReference>
<evidence type="ECO:0000256" key="1">
    <source>
        <dbReference type="ARBA" id="ARBA00022553"/>
    </source>
</evidence>
<dbReference type="Proteomes" id="UP000241964">
    <property type="component" value="Unassembled WGS sequence"/>
</dbReference>
<dbReference type="PANTHER" id="PTHR43547:SF2">
    <property type="entry name" value="HYBRID SIGNAL TRANSDUCTION HISTIDINE KINASE C"/>
    <property type="match status" value="1"/>
</dbReference>
<dbReference type="GO" id="GO:0000155">
    <property type="term" value="F:phosphorelay sensor kinase activity"/>
    <property type="evidence" value="ECO:0007669"/>
    <property type="project" value="InterPro"/>
</dbReference>